<organism evidence="1 2">
    <name type="scientific">Cirrhinus molitorella</name>
    <name type="common">mud carp</name>
    <dbReference type="NCBI Taxonomy" id="172907"/>
    <lineage>
        <taxon>Eukaryota</taxon>
        <taxon>Metazoa</taxon>
        <taxon>Chordata</taxon>
        <taxon>Craniata</taxon>
        <taxon>Vertebrata</taxon>
        <taxon>Euteleostomi</taxon>
        <taxon>Actinopterygii</taxon>
        <taxon>Neopterygii</taxon>
        <taxon>Teleostei</taxon>
        <taxon>Ostariophysi</taxon>
        <taxon>Cypriniformes</taxon>
        <taxon>Cyprinidae</taxon>
        <taxon>Labeoninae</taxon>
        <taxon>Labeonini</taxon>
        <taxon>Cirrhinus</taxon>
    </lineage>
</organism>
<comment type="caution">
    <text evidence="1">The sequence shown here is derived from an EMBL/GenBank/DDBJ whole genome shotgun (WGS) entry which is preliminary data.</text>
</comment>
<evidence type="ECO:0000313" key="1">
    <source>
        <dbReference type="EMBL" id="KAL1261010.1"/>
    </source>
</evidence>
<dbReference type="EMBL" id="JAYMGO010000015">
    <property type="protein sequence ID" value="KAL1261010.1"/>
    <property type="molecule type" value="Genomic_DNA"/>
</dbReference>
<reference evidence="1 2" key="1">
    <citation type="submission" date="2023-09" db="EMBL/GenBank/DDBJ databases">
        <authorList>
            <person name="Wang M."/>
        </authorList>
    </citation>
    <scope>NUCLEOTIDE SEQUENCE [LARGE SCALE GENOMIC DNA]</scope>
    <source>
        <strain evidence="1">GT-2023</strain>
        <tissue evidence="1">Liver</tissue>
    </source>
</reference>
<dbReference type="Proteomes" id="UP001558613">
    <property type="component" value="Unassembled WGS sequence"/>
</dbReference>
<name>A0ABR3M8P5_9TELE</name>
<evidence type="ECO:0000313" key="2">
    <source>
        <dbReference type="Proteomes" id="UP001558613"/>
    </source>
</evidence>
<sequence>MLKSSTSHSQARTAKGIKRGSNITCGFFLMKFYPHIENPLVRYRKKLPKPPIKDRESPALWDLAFVIGTDSEKEAIKS</sequence>
<gene>
    <name evidence="1" type="ORF">QQF64_008837</name>
</gene>
<accession>A0ABR3M8P5</accession>
<protein>
    <submittedName>
        <fullName evidence="1">Uncharacterized protein</fullName>
    </submittedName>
</protein>
<proteinExistence type="predicted"/>
<keyword evidence="2" id="KW-1185">Reference proteome</keyword>